<dbReference type="OrthoDB" id="19657at2759"/>
<dbReference type="Gene3D" id="2.115.10.20">
    <property type="entry name" value="Glycosyl hydrolase domain, family 43"/>
    <property type="match status" value="1"/>
</dbReference>
<dbReference type="SUPFAM" id="SSF75005">
    <property type="entry name" value="Arabinanase/levansucrase/invertase"/>
    <property type="match status" value="1"/>
</dbReference>
<dbReference type="PANTHER" id="PTHR43301">
    <property type="entry name" value="ARABINAN ENDO-1,5-ALPHA-L-ARABINOSIDASE"/>
    <property type="match status" value="1"/>
</dbReference>
<dbReference type="EMBL" id="DF238820">
    <property type="protein sequence ID" value="GAC98275.1"/>
    <property type="molecule type" value="Genomic_DNA"/>
</dbReference>
<dbReference type="Proteomes" id="UP000014071">
    <property type="component" value="Unassembled WGS sequence"/>
</dbReference>
<keyword evidence="2" id="KW-0732">Signal</keyword>
<organism evidence="3 4">
    <name type="scientific">Pseudozyma hubeiensis (strain SY62)</name>
    <name type="common">Yeast</name>
    <dbReference type="NCBI Taxonomy" id="1305764"/>
    <lineage>
        <taxon>Eukaryota</taxon>
        <taxon>Fungi</taxon>
        <taxon>Dikarya</taxon>
        <taxon>Basidiomycota</taxon>
        <taxon>Ustilaginomycotina</taxon>
        <taxon>Ustilaginomycetes</taxon>
        <taxon>Ustilaginales</taxon>
        <taxon>Ustilaginaceae</taxon>
        <taxon>Pseudozyma</taxon>
    </lineage>
</organism>
<name>R9PJJ5_PSEHS</name>
<feature type="compositionally biased region" description="Basic and acidic residues" evidence="1">
    <location>
        <begin position="597"/>
        <end position="606"/>
    </location>
</feature>
<feature type="signal peptide" evidence="2">
    <location>
        <begin position="1"/>
        <end position="23"/>
    </location>
</feature>
<accession>R9PJJ5</accession>
<gene>
    <name evidence="3" type="ORF">PHSY_005868</name>
</gene>
<evidence type="ECO:0000256" key="2">
    <source>
        <dbReference type="SAM" id="SignalP"/>
    </source>
</evidence>
<reference evidence="4" key="1">
    <citation type="journal article" date="2013" name="Genome Announc.">
        <title>Draft genome sequence of the basidiomycetous yeast-like fungus Pseudozyma hubeiensis SY62, which produces an abundant amount of the biosurfactant mannosylerythritol lipids.</title>
        <authorList>
            <person name="Konishi M."/>
            <person name="Hatada Y."/>
            <person name="Horiuchi J."/>
        </authorList>
    </citation>
    <scope>NUCLEOTIDE SEQUENCE [LARGE SCALE GENOMIC DNA]</scope>
    <source>
        <strain evidence="4">SY62</strain>
    </source>
</reference>
<dbReference type="CDD" id="cd08983">
    <property type="entry name" value="GH43_Bt3655-like"/>
    <property type="match status" value="1"/>
</dbReference>
<evidence type="ECO:0000313" key="4">
    <source>
        <dbReference type="Proteomes" id="UP000014071"/>
    </source>
</evidence>
<protein>
    <submittedName>
        <fullName evidence="3">Arabinosidase</fullName>
    </submittedName>
</protein>
<dbReference type="InterPro" id="IPR050727">
    <property type="entry name" value="GH43_arabinanases"/>
</dbReference>
<evidence type="ECO:0000313" key="3">
    <source>
        <dbReference type="EMBL" id="GAC98275.1"/>
    </source>
</evidence>
<sequence>MRATISYLTTVALAAAAFSTTRALPVQDDTSLSNTKRTDAAAGFLSATFLGDVPHVYLHYSQADAPVTFSAVQGSQGVLVPTLGTGGARDPYIFQNQVNGKYYIMATDLDIAKTNWGDAQSHGSRSIHIWESTDGVNWSAERLVEMMNSTAGYVWAPSATWDSAANAYAVFWSSQTYAESDTDHTGAAEGPFVYYSHSTDMVNFSSPQRWESANFGGKVIDQEVLDLGNGNLYRWYSDVQGGTGVVMDKTTSGLFGTWERIGKPANVVWEGPAIQRDIVNPSKFYLWEDNYGGPGYSCFQTEDLNTIPFADCDPALTPTDAGSSSNRAGSTGDGGHVVDLLDGRYERVDTDGVETGNKGVHIRDVLEAFKHLVSARDLNGGLEHVLSAGSGEEVLDVLETVLVGVSNKLLAAVNALETLQTEFCAFDECGNVFADKGADELDQAGDLLDKLDQGDGDFDMDGNNCLEQLLGTLDRLDGDKEPTVEEHLDDVELNLNCELSLAQQVDESVSTDLDDVVKVAKDAKQSVKRSVRYRRSCSRTACFEAQDGVGDQSTALSCNRGKVRSGNFESRGALVLNDVVRLDRADGSGIGSPNSGKGDEERGSDTHCVEIESVETESLEKLWRWSLSGACMEQRESCSMRR</sequence>
<dbReference type="GeneID" id="24111141"/>
<keyword evidence="4" id="KW-1185">Reference proteome</keyword>
<proteinExistence type="predicted"/>
<dbReference type="HOGENOM" id="CLU_426489_0_0_1"/>
<feature type="region of interest" description="Disordered" evidence="1">
    <location>
        <begin position="586"/>
        <end position="606"/>
    </location>
</feature>
<evidence type="ECO:0000256" key="1">
    <source>
        <dbReference type="SAM" id="MobiDB-lite"/>
    </source>
</evidence>
<dbReference type="eggNOG" id="ENOG502RYYQ">
    <property type="taxonomic scope" value="Eukaryota"/>
</dbReference>
<dbReference type="RefSeq" id="XP_012191862.1">
    <property type="nucleotide sequence ID" value="XM_012336472.1"/>
</dbReference>
<feature type="chain" id="PRO_5004487934" evidence="2">
    <location>
        <begin position="24"/>
        <end position="642"/>
    </location>
</feature>
<dbReference type="AlphaFoldDB" id="R9PJJ5"/>
<dbReference type="InterPro" id="IPR023296">
    <property type="entry name" value="Glyco_hydro_beta-prop_sf"/>
</dbReference>
<dbReference type="STRING" id="1305764.R9PJJ5"/>
<dbReference type="PANTHER" id="PTHR43301:SF3">
    <property type="entry name" value="ARABINAN ENDO-1,5-ALPHA-L-ARABINOSIDASE A-RELATED"/>
    <property type="match status" value="1"/>
</dbReference>